<feature type="repeat" description="TPR" evidence="3">
    <location>
        <begin position="514"/>
        <end position="547"/>
    </location>
</feature>
<proteinExistence type="predicted"/>
<reference evidence="5" key="1">
    <citation type="submission" date="2021-02" db="EMBL/GenBank/DDBJ databases">
        <authorList>
            <person name="Nowell W R."/>
        </authorList>
    </citation>
    <scope>NUCLEOTIDE SEQUENCE</scope>
</reference>
<dbReference type="Proteomes" id="UP000663852">
    <property type="component" value="Unassembled WGS sequence"/>
</dbReference>
<keyword evidence="7" id="KW-1185">Reference proteome</keyword>
<dbReference type="Gene3D" id="1.25.40.10">
    <property type="entry name" value="Tetratricopeptide repeat domain"/>
    <property type="match status" value="2"/>
</dbReference>
<dbReference type="Pfam" id="PF13424">
    <property type="entry name" value="TPR_12"/>
    <property type="match status" value="2"/>
</dbReference>
<feature type="repeat" description="TPR" evidence="3">
    <location>
        <begin position="556"/>
        <end position="589"/>
    </location>
</feature>
<keyword evidence="1" id="KW-0677">Repeat</keyword>
<dbReference type="EMBL" id="CAJNOJ010000057">
    <property type="protein sequence ID" value="CAF0985581.1"/>
    <property type="molecule type" value="Genomic_DNA"/>
</dbReference>
<dbReference type="Proteomes" id="UP000663828">
    <property type="component" value="Unassembled WGS sequence"/>
</dbReference>
<dbReference type="InterPro" id="IPR003540">
    <property type="entry name" value="ADP-ribosyltransferase"/>
</dbReference>
<gene>
    <name evidence="5" type="ORF">EDS130_LOCUS14109</name>
    <name evidence="6" type="ORF">XAT740_LOCUS18170</name>
</gene>
<dbReference type="SUPFAM" id="SSF56399">
    <property type="entry name" value="ADP-ribosylation"/>
    <property type="match status" value="1"/>
</dbReference>
<dbReference type="Gene3D" id="3.90.176.10">
    <property type="entry name" value="Toxin ADP-ribosyltransferase, Chain A, domain 1"/>
    <property type="match status" value="1"/>
</dbReference>
<dbReference type="Pfam" id="PF00515">
    <property type="entry name" value="TPR_1"/>
    <property type="match status" value="1"/>
</dbReference>
<feature type="domain" description="ADP ribosyltransferase" evidence="4">
    <location>
        <begin position="216"/>
        <end position="362"/>
    </location>
</feature>
<dbReference type="GO" id="GO:0005576">
    <property type="term" value="C:extracellular region"/>
    <property type="evidence" value="ECO:0007669"/>
    <property type="project" value="InterPro"/>
</dbReference>
<feature type="repeat" description="TPR" evidence="3">
    <location>
        <begin position="437"/>
        <end position="470"/>
    </location>
</feature>
<dbReference type="InterPro" id="IPR019734">
    <property type="entry name" value="TPR_rpt"/>
</dbReference>
<sequence length="652" mass="76210">MGNRPTSKNKSSIGNPTTPLEDLNIVWLDAFTHEDSDRTFKLLPNLQQILPSIRTFNNVTHCEAFLQNEVHNNQIVFLIVSDTFAEEFLPHIRDLSYINSTYILGRSDAKSGEKIFSDISELCRQLKEDVRDCQNDLTPIHLLNNIQRDNQLDPSFMYSRLLKETLINIDYDENAKKDFVEYCRLQFNRLPVLDDFERDYEKHSPIWWYTRDCFVYEMLNKALRTGDIDILIKMAFFIRDLHQQIQRLYVSQDHHSMIVYRGQGTSISQFESLCQCKGGLISFPNFLSTSLDKEVSLDFARRAIMKPGLRGILFRMKIDRKYSNSSNPYGSINKFSYFKGQEKEILFSTHTVFRLEDVRPMKDEPKIWEIDLKLTTNEDDVQLEQLTKHFREDLQSTTNQWENLAKLLLTMGEYDKAQQIYENLLEKTFEDDYDQLAFLYHQLGCVYNEKKDFEQALSYFQESLYLKRKYSPDQLADSYSNIGSIFHRLGKLDDALQYFQYALETNTNDEGILASLYNNIGMVLKKQGEYVGAIKHLEKSLQIDLSRLPSTHPDLAITYSNIGRVYINLKDYYHAAKYFQKTVNIRRLSLPQNHPSLLIAIANYENTLALLPENNLQATSSAPVQSTSFKHSHRLDRALSSYVKMLKRKPKY</sequence>
<name>A0A814FP30_ADIRI</name>
<dbReference type="Pfam" id="PF03496">
    <property type="entry name" value="ADPrib_exo_Tox"/>
    <property type="match status" value="1"/>
</dbReference>
<dbReference type="SMART" id="SM00028">
    <property type="entry name" value="TPR"/>
    <property type="match status" value="5"/>
</dbReference>
<feature type="repeat" description="TPR" evidence="3">
    <location>
        <begin position="398"/>
        <end position="431"/>
    </location>
</feature>
<protein>
    <recommendedName>
        <fullName evidence="4">ADP ribosyltransferase domain-containing protein</fullName>
    </recommendedName>
</protein>
<dbReference type="EMBL" id="CAJNOR010001205">
    <property type="protein sequence ID" value="CAF1097476.1"/>
    <property type="molecule type" value="Genomic_DNA"/>
</dbReference>
<dbReference type="PANTHER" id="PTHR45641">
    <property type="entry name" value="TETRATRICOPEPTIDE REPEAT PROTEIN (AFU_ORTHOLOGUE AFUA_6G03870)"/>
    <property type="match status" value="1"/>
</dbReference>
<dbReference type="PROSITE" id="PS50293">
    <property type="entry name" value="TPR_REGION"/>
    <property type="match status" value="1"/>
</dbReference>
<evidence type="ECO:0000259" key="4">
    <source>
        <dbReference type="Pfam" id="PF03496"/>
    </source>
</evidence>
<evidence type="ECO:0000256" key="3">
    <source>
        <dbReference type="PROSITE-ProRule" id="PRU00339"/>
    </source>
</evidence>
<dbReference type="OrthoDB" id="9996720at2759"/>
<dbReference type="PROSITE" id="PS51996">
    <property type="entry name" value="TR_MART"/>
    <property type="match status" value="1"/>
</dbReference>
<dbReference type="AlphaFoldDB" id="A0A814FP30"/>
<evidence type="ECO:0000313" key="8">
    <source>
        <dbReference type="Proteomes" id="UP000663852"/>
    </source>
</evidence>
<evidence type="ECO:0000313" key="6">
    <source>
        <dbReference type="EMBL" id="CAF1097476.1"/>
    </source>
</evidence>
<accession>A0A814FP30</accession>
<keyword evidence="2 3" id="KW-0802">TPR repeat</keyword>
<comment type="caution">
    <text evidence="5">The sequence shown here is derived from an EMBL/GenBank/DDBJ whole genome shotgun (WGS) entry which is preliminary data.</text>
</comment>
<evidence type="ECO:0000256" key="1">
    <source>
        <dbReference type="ARBA" id="ARBA00022737"/>
    </source>
</evidence>
<evidence type="ECO:0000313" key="5">
    <source>
        <dbReference type="EMBL" id="CAF0985581.1"/>
    </source>
</evidence>
<dbReference type="PANTHER" id="PTHR45641:SF1">
    <property type="entry name" value="AAA+ ATPASE DOMAIN-CONTAINING PROTEIN"/>
    <property type="match status" value="1"/>
</dbReference>
<dbReference type="InterPro" id="IPR011990">
    <property type="entry name" value="TPR-like_helical_dom_sf"/>
</dbReference>
<evidence type="ECO:0000256" key="2">
    <source>
        <dbReference type="ARBA" id="ARBA00022803"/>
    </source>
</evidence>
<dbReference type="PROSITE" id="PS50005">
    <property type="entry name" value="TPR"/>
    <property type="match status" value="5"/>
</dbReference>
<organism evidence="5 8">
    <name type="scientific">Adineta ricciae</name>
    <name type="common">Rotifer</name>
    <dbReference type="NCBI Taxonomy" id="249248"/>
    <lineage>
        <taxon>Eukaryota</taxon>
        <taxon>Metazoa</taxon>
        <taxon>Spiralia</taxon>
        <taxon>Gnathifera</taxon>
        <taxon>Rotifera</taxon>
        <taxon>Eurotatoria</taxon>
        <taxon>Bdelloidea</taxon>
        <taxon>Adinetida</taxon>
        <taxon>Adinetidae</taxon>
        <taxon>Adineta</taxon>
    </lineage>
</organism>
<dbReference type="SUPFAM" id="SSF48452">
    <property type="entry name" value="TPR-like"/>
    <property type="match status" value="1"/>
</dbReference>
<feature type="repeat" description="TPR" evidence="3">
    <location>
        <begin position="476"/>
        <end position="509"/>
    </location>
</feature>
<evidence type="ECO:0000313" key="7">
    <source>
        <dbReference type="Proteomes" id="UP000663828"/>
    </source>
</evidence>